<sequence>MDPSHLQGSSSSQVRDQTGKAPEVYWADDDREDERGNDTSDNAEDSQYTFFREGTPTPPEQNDEHEKGSYAASRSTVGGSLPPAEDSRGCIGRYQQRWGIRRGVLWAIIIAVIVLAIVLPLSVGLGVGLSRSSKLSASTTAPGPSSSQTALPISSSPKPSPSSSIIPSHSQTAVSTATTTPSSTTSSSNNKPRPTAYSDCPAANNTMQRIPGLAKDFLRLCGVDYTANDLGNFLAGNMAECIDACAAMERCTGCSWGYLDGDKGNKHRCWLKGSLQTAREQPSD</sequence>
<feature type="domain" description="Apple" evidence="3">
    <location>
        <begin position="223"/>
        <end position="272"/>
    </location>
</feature>
<feature type="compositionally biased region" description="Polar residues" evidence="1">
    <location>
        <begin position="1"/>
        <end position="16"/>
    </location>
</feature>
<reference evidence="4" key="2">
    <citation type="submission" date="2023-06" db="EMBL/GenBank/DDBJ databases">
        <authorList>
            <consortium name="Lawrence Berkeley National Laboratory"/>
            <person name="Haridas S."/>
            <person name="Hensen N."/>
            <person name="Bonometti L."/>
            <person name="Westerberg I."/>
            <person name="Brannstrom I.O."/>
            <person name="Guillou S."/>
            <person name="Cros-Aarteil S."/>
            <person name="Calhoun S."/>
            <person name="Kuo A."/>
            <person name="Mondo S."/>
            <person name="Pangilinan J."/>
            <person name="Riley R."/>
            <person name="Labutti K."/>
            <person name="Andreopoulos B."/>
            <person name="Lipzen A."/>
            <person name="Chen C."/>
            <person name="Yanf M."/>
            <person name="Daum C."/>
            <person name="Ng V."/>
            <person name="Clum A."/>
            <person name="Steindorff A."/>
            <person name="Ohm R."/>
            <person name="Martin F."/>
            <person name="Silar P."/>
            <person name="Natvig D."/>
            <person name="Lalanne C."/>
            <person name="Gautier V."/>
            <person name="Ament-Velasquez S.L."/>
            <person name="Kruys A."/>
            <person name="Hutchinson M.I."/>
            <person name="Powell A.J."/>
            <person name="Barry K."/>
            <person name="Miller A.N."/>
            <person name="Grigoriev I.V."/>
            <person name="Debuchy R."/>
            <person name="Gladieux P."/>
            <person name="Thoren M.H."/>
            <person name="Johannesson H."/>
        </authorList>
    </citation>
    <scope>NUCLEOTIDE SEQUENCE</scope>
    <source>
        <strain evidence="4">CBS 560.94</strain>
    </source>
</reference>
<dbReference type="RefSeq" id="XP_062686987.1">
    <property type="nucleotide sequence ID" value="XM_062828940.1"/>
</dbReference>
<dbReference type="Proteomes" id="UP001278500">
    <property type="component" value="Unassembled WGS sequence"/>
</dbReference>
<accession>A0AAE0MWK5</accession>
<name>A0AAE0MWK5_9PEZI</name>
<dbReference type="Pfam" id="PF14295">
    <property type="entry name" value="PAN_4"/>
    <property type="match status" value="1"/>
</dbReference>
<proteinExistence type="predicted"/>
<protein>
    <recommendedName>
        <fullName evidence="3">Apple domain-containing protein</fullName>
    </recommendedName>
</protein>
<evidence type="ECO:0000313" key="4">
    <source>
        <dbReference type="EMBL" id="KAK3355609.1"/>
    </source>
</evidence>
<feature type="compositionally biased region" description="Low complexity" evidence="1">
    <location>
        <begin position="134"/>
        <end position="188"/>
    </location>
</feature>
<gene>
    <name evidence="4" type="ORF">B0H65DRAFT_53131</name>
</gene>
<feature type="region of interest" description="Disordered" evidence="1">
    <location>
        <begin position="134"/>
        <end position="202"/>
    </location>
</feature>
<keyword evidence="2" id="KW-0812">Transmembrane</keyword>
<dbReference type="InterPro" id="IPR003609">
    <property type="entry name" value="Pan_app"/>
</dbReference>
<organism evidence="4 5">
    <name type="scientific">Neurospora tetraspora</name>
    <dbReference type="NCBI Taxonomy" id="94610"/>
    <lineage>
        <taxon>Eukaryota</taxon>
        <taxon>Fungi</taxon>
        <taxon>Dikarya</taxon>
        <taxon>Ascomycota</taxon>
        <taxon>Pezizomycotina</taxon>
        <taxon>Sordariomycetes</taxon>
        <taxon>Sordariomycetidae</taxon>
        <taxon>Sordariales</taxon>
        <taxon>Sordariaceae</taxon>
        <taxon>Neurospora</taxon>
    </lineage>
</organism>
<evidence type="ECO:0000313" key="5">
    <source>
        <dbReference type="Proteomes" id="UP001278500"/>
    </source>
</evidence>
<dbReference type="EMBL" id="JAUEPP010000001">
    <property type="protein sequence ID" value="KAK3355609.1"/>
    <property type="molecule type" value="Genomic_DNA"/>
</dbReference>
<evidence type="ECO:0000259" key="3">
    <source>
        <dbReference type="Pfam" id="PF14295"/>
    </source>
</evidence>
<reference evidence="4" key="1">
    <citation type="journal article" date="2023" name="Mol. Phylogenet. Evol.">
        <title>Genome-scale phylogeny and comparative genomics of the fungal order Sordariales.</title>
        <authorList>
            <person name="Hensen N."/>
            <person name="Bonometti L."/>
            <person name="Westerberg I."/>
            <person name="Brannstrom I.O."/>
            <person name="Guillou S."/>
            <person name="Cros-Aarteil S."/>
            <person name="Calhoun S."/>
            <person name="Haridas S."/>
            <person name="Kuo A."/>
            <person name="Mondo S."/>
            <person name="Pangilinan J."/>
            <person name="Riley R."/>
            <person name="LaButti K."/>
            <person name="Andreopoulos B."/>
            <person name="Lipzen A."/>
            <person name="Chen C."/>
            <person name="Yan M."/>
            <person name="Daum C."/>
            <person name="Ng V."/>
            <person name="Clum A."/>
            <person name="Steindorff A."/>
            <person name="Ohm R.A."/>
            <person name="Martin F."/>
            <person name="Silar P."/>
            <person name="Natvig D.O."/>
            <person name="Lalanne C."/>
            <person name="Gautier V."/>
            <person name="Ament-Velasquez S.L."/>
            <person name="Kruys A."/>
            <person name="Hutchinson M.I."/>
            <person name="Powell A.J."/>
            <person name="Barry K."/>
            <person name="Miller A.N."/>
            <person name="Grigoriev I.V."/>
            <person name="Debuchy R."/>
            <person name="Gladieux P."/>
            <person name="Hiltunen Thoren M."/>
            <person name="Johannesson H."/>
        </authorList>
    </citation>
    <scope>NUCLEOTIDE SEQUENCE</scope>
    <source>
        <strain evidence="4">CBS 560.94</strain>
    </source>
</reference>
<feature type="region of interest" description="Disordered" evidence="1">
    <location>
        <begin position="1"/>
        <end position="89"/>
    </location>
</feature>
<evidence type="ECO:0000256" key="2">
    <source>
        <dbReference type="SAM" id="Phobius"/>
    </source>
</evidence>
<keyword evidence="5" id="KW-1185">Reference proteome</keyword>
<dbReference type="Gene3D" id="3.50.4.10">
    <property type="entry name" value="Hepatocyte Growth Factor"/>
    <property type="match status" value="1"/>
</dbReference>
<dbReference type="GeneID" id="87866094"/>
<keyword evidence="2" id="KW-0472">Membrane</keyword>
<dbReference type="AlphaFoldDB" id="A0AAE0MWK5"/>
<comment type="caution">
    <text evidence="4">The sequence shown here is derived from an EMBL/GenBank/DDBJ whole genome shotgun (WGS) entry which is preliminary data.</text>
</comment>
<evidence type="ECO:0000256" key="1">
    <source>
        <dbReference type="SAM" id="MobiDB-lite"/>
    </source>
</evidence>
<feature type="transmembrane region" description="Helical" evidence="2">
    <location>
        <begin position="103"/>
        <end position="129"/>
    </location>
</feature>
<keyword evidence="2" id="KW-1133">Transmembrane helix</keyword>